<dbReference type="GO" id="GO:0016787">
    <property type="term" value="F:hydrolase activity"/>
    <property type="evidence" value="ECO:0007669"/>
    <property type="project" value="UniProtKB-KW"/>
</dbReference>
<proteinExistence type="inferred from homology"/>
<evidence type="ECO:0000259" key="8">
    <source>
        <dbReference type="Pfam" id="PF13359"/>
    </source>
</evidence>
<dbReference type="Pfam" id="PF13359">
    <property type="entry name" value="DDE_Tnp_4"/>
    <property type="match status" value="1"/>
</dbReference>
<evidence type="ECO:0000256" key="6">
    <source>
        <dbReference type="ARBA" id="ARBA00022801"/>
    </source>
</evidence>
<reference evidence="9" key="1">
    <citation type="submission" date="2025-08" db="UniProtKB">
        <authorList>
            <consortium name="RefSeq"/>
        </authorList>
    </citation>
    <scope>IDENTIFICATION</scope>
</reference>
<keyword evidence="4" id="KW-0540">Nuclease</keyword>
<dbReference type="PANTHER" id="PTHR22930:SF269">
    <property type="entry name" value="NUCLEASE HARBI1-LIKE PROTEIN"/>
    <property type="match status" value="1"/>
</dbReference>
<keyword evidence="5" id="KW-0479">Metal-binding</keyword>
<comment type="subcellular location">
    <subcellularLocation>
        <location evidence="2">Nucleus</location>
    </subcellularLocation>
</comment>
<keyword evidence="7" id="KW-0539">Nucleus</keyword>
<evidence type="ECO:0000256" key="4">
    <source>
        <dbReference type="ARBA" id="ARBA00022722"/>
    </source>
</evidence>
<dbReference type="InterPro" id="IPR027806">
    <property type="entry name" value="HARBI1_dom"/>
</dbReference>
<feature type="domain" description="DDE Tnp4" evidence="8">
    <location>
        <begin position="171"/>
        <end position="335"/>
    </location>
</feature>
<dbReference type="InterPro" id="IPR045249">
    <property type="entry name" value="HARBI1-like"/>
</dbReference>
<evidence type="ECO:0000256" key="2">
    <source>
        <dbReference type="ARBA" id="ARBA00004123"/>
    </source>
</evidence>
<sequence length="402" mass="45859">MDSADEEELLFLSISIAYIQQRRKPRLWVRNFFKKRETHGVCSSLYNDLVIQDALGYKNTLRMSPEDLEILLQKVSPKITKHDTNFRQAISPKDQLLVTLRYLATGDTYTALMLISRISKTKISVFVPEVCKAIVQVLADYIKMPTTAEGWEDVAQNFKLKWNLPHCIGHLDGRHIEMIRPKNGNDYLNYRKNFSIVLLGLVDANYNFLYVDVGTPGKISDSEVFNSTNLCRSLQNNTLNLPPPKPLPGRTQPSPYVIVGDDAFALSKHLLKPYSYYQINGHPEKMFNYRLNRGRVVVENAFGILSARFRVLRQSILVSPPKASTIALACVYLHNFLRKSEKSHYLYTPPGSLDEMNPVSGEITLGTWRDRNQGMISLQRVPSMDCAEGVAVREEFKAFFMT</sequence>
<evidence type="ECO:0000256" key="7">
    <source>
        <dbReference type="ARBA" id="ARBA00023242"/>
    </source>
</evidence>
<protein>
    <submittedName>
        <fullName evidence="9">Uncharacterized protein LOC106118124 isoform X1</fullName>
    </submittedName>
</protein>
<dbReference type="PANTHER" id="PTHR22930">
    <property type="match status" value="1"/>
</dbReference>
<comment type="similarity">
    <text evidence="3">Belongs to the HARBI1 family.</text>
</comment>
<dbReference type="KEGG" id="pxu:106118124"/>
<dbReference type="GeneID" id="106118124"/>
<evidence type="ECO:0000256" key="5">
    <source>
        <dbReference type="ARBA" id="ARBA00022723"/>
    </source>
</evidence>
<organism evidence="9">
    <name type="scientific">Papilio xuthus</name>
    <name type="common">Asian swallowtail butterfly</name>
    <dbReference type="NCBI Taxonomy" id="66420"/>
    <lineage>
        <taxon>Eukaryota</taxon>
        <taxon>Metazoa</taxon>
        <taxon>Ecdysozoa</taxon>
        <taxon>Arthropoda</taxon>
        <taxon>Hexapoda</taxon>
        <taxon>Insecta</taxon>
        <taxon>Pterygota</taxon>
        <taxon>Neoptera</taxon>
        <taxon>Endopterygota</taxon>
        <taxon>Lepidoptera</taxon>
        <taxon>Glossata</taxon>
        <taxon>Ditrysia</taxon>
        <taxon>Papilionoidea</taxon>
        <taxon>Papilionidae</taxon>
        <taxon>Papilioninae</taxon>
        <taxon>Papilio</taxon>
    </lineage>
</organism>
<dbReference type="GO" id="GO:0046872">
    <property type="term" value="F:metal ion binding"/>
    <property type="evidence" value="ECO:0007669"/>
    <property type="project" value="UniProtKB-KW"/>
</dbReference>
<dbReference type="AlphaFoldDB" id="A0AAJ6ZA05"/>
<evidence type="ECO:0000256" key="3">
    <source>
        <dbReference type="ARBA" id="ARBA00006958"/>
    </source>
</evidence>
<dbReference type="RefSeq" id="XP_013168133.1">
    <property type="nucleotide sequence ID" value="XM_013312679.1"/>
</dbReference>
<gene>
    <name evidence="9" type="primary">LOC106118124</name>
</gene>
<dbReference type="GO" id="GO:0005634">
    <property type="term" value="C:nucleus"/>
    <property type="evidence" value="ECO:0007669"/>
    <property type="project" value="UniProtKB-SubCell"/>
</dbReference>
<name>A0AAJ6ZA05_PAPXU</name>
<comment type="cofactor">
    <cofactor evidence="1">
        <name>a divalent metal cation</name>
        <dbReference type="ChEBI" id="CHEBI:60240"/>
    </cofactor>
</comment>
<evidence type="ECO:0000313" key="9">
    <source>
        <dbReference type="RefSeq" id="XP_013168133.1"/>
    </source>
</evidence>
<dbReference type="GO" id="GO:0004518">
    <property type="term" value="F:nuclease activity"/>
    <property type="evidence" value="ECO:0007669"/>
    <property type="project" value="UniProtKB-KW"/>
</dbReference>
<dbReference type="Proteomes" id="UP000694872">
    <property type="component" value="Unplaced"/>
</dbReference>
<evidence type="ECO:0000256" key="1">
    <source>
        <dbReference type="ARBA" id="ARBA00001968"/>
    </source>
</evidence>
<keyword evidence="6" id="KW-0378">Hydrolase</keyword>
<accession>A0AAJ6ZA05</accession>